<protein>
    <submittedName>
        <fullName evidence="4">Glycosyltransferase involved in cell wall bisynthesis</fullName>
    </submittedName>
</protein>
<dbReference type="Proteomes" id="UP000182178">
    <property type="component" value="Unassembled WGS sequence"/>
</dbReference>
<evidence type="ECO:0000313" key="5">
    <source>
        <dbReference type="Proteomes" id="UP000182178"/>
    </source>
</evidence>
<dbReference type="PANTHER" id="PTHR43685">
    <property type="entry name" value="GLYCOSYLTRANSFERASE"/>
    <property type="match status" value="1"/>
</dbReference>
<evidence type="ECO:0000313" key="4">
    <source>
        <dbReference type="EMBL" id="CUA89837.1"/>
    </source>
</evidence>
<dbReference type="EMBL" id="CYHC01000010">
    <property type="protein sequence ID" value="CUA89837.1"/>
    <property type="molecule type" value="Genomic_DNA"/>
</dbReference>
<dbReference type="InterPro" id="IPR050834">
    <property type="entry name" value="Glycosyltransf_2"/>
</dbReference>
<dbReference type="Pfam" id="PF10111">
    <property type="entry name" value="Glyco_tranf_2_2"/>
    <property type="match status" value="1"/>
</dbReference>
<organism evidence="4 5">
    <name type="scientific">Chelatococcus sambhunathii</name>
    <dbReference type="NCBI Taxonomy" id="363953"/>
    <lineage>
        <taxon>Bacteria</taxon>
        <taxon>Pseudomonadati</taxon>
        <taxon>Pseudomonadota</taxon>
        <taxon>Alphaproteobacteria</taxon>
        <taxon>Hyphomicrobiales</taxon>
        <taxon>Chelatococcaceae</taxon>
        <taxon>Chelatococcus</taxon>
    </lineage>
</organism>
<evidence type="ECO:0000256" key="1">
    <source>
        <dbReference type="SAM" id="MobiDB-lite"/>
    </source>
</evidence>
<evidence type="ECO:0000259" key="2">
    <source>
        <dbReference type="Pfam" id="PF00535"/>
    </source>
</evidence>
<feature type="region of interest" description="Disordered" evidence="1">
    <location>
        <begin position="359"/>
        <end position="378"/>
    </location>
</feature>
<dbReference type="InterPro" id="IPR029044">
    <property type="entry name" value="Nucleotide-diphossugar_trans"/>
</dbReference>
<dbReference type="InterPro" id="IPR001173">
    <property type="entry name" value="Glyco_trans_2-like"/>
</dbReference>
<gene>
    <name evidence="4" type="ORF">Ga0061061_11022</name>
</gene>
<dbReference type="CDD" id="cd00761">
    <property type="entry name" value="Glyco_tranf_GTA_type"/>
    <property type="match status" value="1"/>
</dbReference>
<evidence type="ECO:0000259" key="3">
    <source>
        <dbReference type="Pfam" id="PF10111"/>
    </source>
</evidence>
<reference evidence="4 5" key="1">
    <citation type="submission" date="2015-08" db="EMBL/GenBank/DDBJ databases">
        <authorList>
            <person name="Varghese N."/>
        </authorList>
    </citation>
    <scope>NUCLEOTIDE SEQUENCE [LARGE SCALE GENOMIC DNA]</scope>
    <source>
        <strain evidence="4 5">DSM 18167</strain>
    </source>
</reference>
<keyword evidence="5" id="KW-1185">Reference proteome</keyword>
<dbReference type="Pfam" id="PF00535">
    <property type="entry name" value="Glycos_transf_2"/>
    <property type="match status" value="1"/>
</dbReference>
<dbReference type="PANTHER" id="PTHR43685:SF2">
    <property type="entry name" value="GLYCOSYLTRANSFERASE 2-LIKE DOMAIN-CONTAINING PROTEIN"/>
    <property type="match status" value="1"/>
</dbReference>
<proteinExistence type="predicted"/>
<comment type="caution">
    <text evidence="4">The sequence shown here is derived from an EMBL/GenBank/DDBJ whole genome shotgun (WGS) entry which is preliminary data.</text>
</comment>
<dbReference type="SUPFAM" id="SSF53448">
    <property type="entry name" value="Nucleotide-diphospho-sugar transferases"/>
    <property type="match status" value="1"/>
</dbReference>
<dbReference type="InterPro" id="IPR019290">
    <property type="entry name" value="GlycosylTrfase-like_prok"/>
</dbReference>
<name>A0ABP2AC77_9HYPH</name>
<dbReference type="Gene3D" id="3.90.550.10">
    <property type="entry name" value="Spore Coat Polysaccharide Biosynthesis Protein SpsA, Chain A"/>
    <property type="match status" value="1"/>
</dbReference>
<feature type="domain" description="Glycosyltransferase 2-like" evidence="2">
    <location>
        <begin position="10"/>
        <end position="112"/>
    </location>
</feature>
<feature type="domain" description="Glycosyltransferase 2-like prokaryotic type" evidence="3">
    <location>
        <begin position="155"/>
        <end position="215"/>
    </location>
</feature>
<sequence length="378" mass="41434">MPSTVHESVTVVIPLFNGAAHIEEALAGVCAQSAAPQEVVVVDDGSTDDGPDRVLRFVGRLPLRLLRRPNGGQSAARNIGVAEARSDWIAFLDQDDVWCPQHLANLKAAVDGGTDRTGWAYSDVAVVDAGGRLLEPSLLRGRPGRHPKRSLDECLAQDMFVLPSAALVSRHAFTAVGGFDERLSGYEDDDLFLRLMCAGFHNIHVDAPTVLRRRHEGAASHAVRMERSLMIYARKLLAGFPDRPEEQRFPSRDLIAPRFCWTLLARWAMAERAGNREAAALARAGLRELLSHLRPNRRRIGAAILNIASLPVVGGACLRAAHGLRQHARRTSRPMLGAAKARRLSPPWQERQAVCRGLDVDPTNQALPPSHPRATEWP</sequence>
<accession>A0ABP2AC77</accession>